<evidence type="ECO:0000256" key="7">
    <source>
        <dbReference type="ARBA" id="ARBA00023136"/>
    </source>
</evidence>
<dbReference type="Pfam" id="PF02028">
    <property type="entry name" value="BCCT"/>
    <property type="match status" value="1"/>
</dbReference>
<reference evidence="9 10" key="1">
    <citation type="submission" date="2018-10" db="EMBL/GenBank/DDBJ databases">
        <title>Notoacmeibacter sp. M2BS9Y-3-1, whole genome shotgun sequence.</title>
        <authorList>
            <person name="Tuo L."/>
        </authorList>
    </citation>
    <scope>NUCLEOTIDE SEQUENCE [LARGE SCALE GENOMIC DNA]</scope>
    <source>
        <strain evidence="9 10">M2BS9Y-3-1</strain>
    </source>
</reference>
<dbReference type="GO" id="GO:0022857">
    <property type="term" value="F:transmembrane transporter activity"/>
    <property type="evidence" value="ECO:0007669"/>
    <property type="project" value="InterPro"/>
</dbReference>
<evidence type="ECO:0000256" key="4">
    <source>
        <dbReference type="ARBA" id="ARBA00022475"/>
    </source>
</evidence>
<keyword evidence="6 8" id="KW-1133">Transmembrane helix</keyword>
<dbReference type="PANTHER" id="PTHR30047">
    <property type="entry name" value="HIGH-AFFINITY CHOLINE TRANSPORT PROTEIN-RELATED"/>
    <property type="match status" value="1"/>
</dbReference>
<feature type="transmembrane region" description="Helical" evidence="8">
    <location>
        <begin position="428"/>
        <end position="447"/>
    </location>
</feature>
<feature type="transmembrane region" description="Helical" evidence="8">
    <location>
        <begin position="499"/>
        <end position="522"/>
    </location>
</feature>
<feature type="transmembrane region" description="Helical" evidence="8">
    <location>
        <begin position="212"/>
        <end position="238"/>
    </location>
</feature>
<evidence type="ECO:0000313" key="10">
    <source>
        <dbReference type="Proteomes" id="UP000281094"/>
    </source>
</evidence>
<keyword evidence="3" id="KW-0813">Transport</keyword>
<evidence type="ECO:0000256" key="8">
    <source>
        <dbReference type="SAM" id="Phobius"/>
    </source>
</evidence>
<dbReference type="EMBL" id="RCWN01000001">
    <property type="protein sequence ID" value="RLQ89617.1"/>
    <property type="molecule type" value="Genomic_DNA"/>
</dbReference>
<keyword evidence="4" id="KW-1003">Cell membrane</keyword>
<proteinExistence type="inferred from homology"/>
<feature type="transmembrane region" description="Helical" evidence="8">
    <location>
        <begin position="75"/>
        <end position="94"/>
    </location>
</feature>
<keyword evidence="7 8" id="KW-0472">Membrane</keyword>
<dbReference type="PANTHER" id="PTHR30047:SF7">
    <property type="entry name" value="HIGH-AFFINITY CHOLINE TRANSPORT PROTEIN"/>
    <property type="match status" value="1"/>
</dbReference>
<name>A0A3L7JFS7_9HYPH</name>
<protein>
    <submittedName>
        <fullName evidence="9">BCCT family transporter</fullName>
    </submittedName>
</protein>
<comment type="subcellular location">
    <subcellularLocation>
        <location evidence="1">Cell membrane</location>
        <topology evidence="1">Multi-pass membrane protein</topology>
    </subcellularLocation>
</comment>
<gene>
    <name evidence="9" type="ORF">D8780_13525</name>
</gene>
<dbReference type="RefSeq" id="WP_121646572.1">
    <property type="nucleotide sequence ID" value="NZ_RCWN01000001.1"/>
</dbReference>
<evidence type="ECO:0000256" key="6">
    <source>
        <dbReference type="ARBA" id="ARBA00022989"/>
    </source>
</evidence>
<feature type="transmembrane region" description="Helical" evidence="8">
    <location>
        <begin position="258"/>
        <end position="279"/>
    </location>
</feature>
<keyword evidence="10" id="KW-1185">Reference proteome</keyword>
<comment type="caution">
    <text evidence="9">The sequence shown here is derived from an EMBL/GenBank/DDBJ whole genome shotgun (WGS) entry which is preliminary data.</text>
</comment>
<dbReference type="Proteomes" id="UP000281094">
    <property type="component" value="Unassembled WGS sequence"/>
</dbReference>
<evidence type="ECO:0000256" key="2">
    <source>
        <dbReference type="ARBA" id="ARBA00005658"/>
    </source>
</evidence>
<dbReference type="NCBIfam" id="TIGR00842">
    <property type="entry name" value="bcct"/>
    <property type="match status" value="1"/>
</dbReference>
<comment type="similarity">
    <text evidence="2">Belongs to the BCCT transporter (TC 2.A.15) family.</text>
</comment>
<sequence length="554" mass="60295">MHQDASFSPDTITYETDYELGQDNIRPFGLDIHNPVFVISAMAIVVFVVVSLLNQEASAELFGWLRPWLTSTFDWFLMIAVNIIFVFCLVVAVSPLGKVTIGGEGASPDYNYPSWIAMLFSAGMGIGLLFFSVLEPMYYSLPELESLPLGINPIAADGTIGNMGLAGTVFHWGFSAWAVYVVVALSLAVFCYNLGLPLTLRSAFYPVLGERVWGWWGHAIDILAVFATLFGLTTTLGLGAQQIAAGLTDVFGMEIGQGGVVILILIITAVALGSVLLGMDAGVKRLAEINMWLALALFFFVLFVGPTLTLLGRFGGTMVDYVVNFIPLSNPFGREDTGYMHGWTTFYWAWWIAWSPFVGMFIARVSRGRSVREFIICVLVLPSLVCALWMSVFGGMALEQLAAGYEGAKEVVVAYRPELSFFRMIDQFPLYSIVAPICLILIVVFFVTSSDSGSLVIDTITAGGKMDAPVAQRVFWCTFEGLVAIALLLGGGLNALQGAAVSMGIPFTVVVVAMCWCLFLALRAEHKKLGMVAGEDATTPHPVRHDEAPRGEHW</sequence>
<feature type="transmembrane region" description="Helical" evidence="8">
    <location>
        <begin position="115"/>
        <end position="134"/>
    </location>
</feature>
<feature type="transmembrane region" description="Helical" evidence="8">
    <location>
        <begin position="375"/>
        <end position="398"/>
    </location>
</feature>
<feature type="transmembrane region" description="Helical" evidence="8">
    <location>
        <begin position="177"/>
        <end position="200"/>
    </location>
</feature>
<dbReference type="GO" id="GO:0005886">
    <property type="term" value="C:plasma membrane"/>
    <property type="evidence" value="ECO:0007669"/>
    <property type="project" value="UniProtKB-SubCell"/>
</dbReference>
<evidence type="ECO:0000313" key="9">
    <source>
        <dbReference type="EMBL" id="RLQ89617.1"/>
    </source>
</evidence>
<evidence type="ECO:0000256" key="1">
    <source>
        <dbReference type="ARBA" id="ARBA00004651"/>
    </source>
</evidence>
<dbReference type="InterPro" id="IPR000060">
    <property type="entry name" value="BCCT_transptr"/>
</dbReference>
<organism evidence="9 10">
    <name type="scientific">Notoacmeibacter ruber</name>
    <dbReference type="NCBI Taxonomy" id="2670375"/>
    <lineage>
        <taxon>Bacteria</taxon>
        <taxon>Pseudomonadati</taxon>
        <taxon>Pseudomonadota</taxon>
        <taxon>Alphaproteobacteria</taxon>
        <taxon>Hyphomicrobiales</taxon>
        <taxon>Notoacmeibacteraceae</taxon>
        <taxon>Notoacmeibacter</taxon>
    </lineage>
</organism>
<evidence type="ECO:0000256" key="3">
    <source>
        <dbReference type="ARBA" id="ARBA00022448"/>
    </source>
</evidence>
<evidence type="ECO:0000256" key="5">
    <source>
        <dbReference type="ARBA" id="ARBA00022692"/>
    </source>
</evidence>
<accession>A0A3L7JFS7</accession>
<feature type="transmembrane region" description="Helical" evidence="8">
    <location>
        <begin position="36"/>
        <end position="55"/>
    </location>
</feature>
<keyword evidence="5 8" id="KW-0812">Transmembrane</keyword>
<feature type="transmembrane region" description="Helical" evidence="8">
    <location>
        <begin position="291"/>
        <end position="311"/>
    </location>
</feature>
<feature type="transmembrane region" description="Helical" evidence="8">
    <location>
        <begin position="345"/>
        <end position="363"/>
    </location>
</feature>
<feature type="transmembrane region" description="Helical" evidence="8">
    <location>
        <begin position="474"/>
        <end position="493"/>
    </location>
</feature>
<dbReference type="AlphaFoldDB" id="A0A3L7JFS7"/>